<evidence type="ECO:0000313" key="9">
    <source>
        <dbReference type="Proteomes" id="UP000597444"/>
    </source>
</evidence>
<evidence type="ECO:0000313" key="8">
    <source>
        <dbReference type="EMBL" id="GHO91345.1"/>
    </source>
</evidence>
<dbReference type="RefSeq" id="WP_220202244.1">
    <property type="nucleotide sequence ID" value="NZ_BNJK01000001.1"/>
</dbReference>
<dbReference type="GO" id="GO:0005886">
    <property type="term" value="C:plasma membrane"/>
    <property type="evidence" value="ECO:0007669"/>
    <property type="project" value="UniProtKB-SubCell"/>
</dbReference>
<comment type="subcellular location">
    <subcellularLocation>
        <location evidence="1">Cell membrane</location>
        <topology evidence="1">Multi-pass membrane protein</topology>
    </subcellularLocation>
</comment>
<feature type="transmembrane region" description="Helical" evidence="7">
    <location>
        <begin position="42"/>
        <end position="60"/>
    </location>
</feature>
<comment type="caution">
    <text evidence="8">The sequence shown here is derived from an EMBL/GenBank/DDBJ whole genome shotgun (WGS) entry which is preliminary data.</text>
</comment>
<sequence>MFYDLSSTWPVNPEAIIVLLLLVAAYLLRLGRMRMQQKTVSVYRIIAFFSGIILAALMLLTPVDTIGRTQLFTIHIAAIVVLITVCSPLLLAGCPTIVLQPLIELPVVKHLTRLLTRPLLVSILFNVNFLLWHTPLIYDAAMADPTLYHIQMLSIFLLSLLNWWPLIGSVQELRRMSYPVQMFYAFVDGQPVDIYAFVLVFCGVPLYPHYVIPEQFAIAAWNAVPAQMGLTPFADQAAAGALLLIPGLVDLLVMTPLFFRWLKQIELRTEAADRERQRLAEMEEEEEDEWEEEDEVPVAEIKQQSS</sequence>
<feature type="transmembrane region" description="Helical" evidence="7">
    <location>
        <begin position="72"/>
        <end position="98"/>
    </location>
</feature>
<feature type="compositionally biased region" description="Acidic residues" evidence="6">
    <location>
        <begin position="282"/>
        <end position="297"/>
    </location>
</feature>
<reference evidence="8" key="1">
    <citation type="submission" date="2020-10" db="EMBL/GenBank/DDBJ databases">
        <title>Taxonomic study of unclassified bacteria belonging to the class Ktedonobacteria.</title>
        <authorList>
            <person name="Yabe S."/>
            <person name="Wang C.M."/>
            <person name="Zheng Y."/>
            <person name="Sakai Y."/>
            <person name="Cavaletti L."/>
            <person name="Monciardini P."/>
            <person name="Donadio S."/>
        </authorList>
    </citation>
    <scope>NUCLEOTIDE SEQUENCE</scope>
    <source>
        <strain evidence="8">ID150040</strain>
    </source>
</reference>
<dbReference type="InterPro" id="IPR019108">
    <property type="entry name" value="Caa3_assmbl_CtaG-rel"/>
</dbReference>
<feature type="transmembrane region" description="Helical" evidence="7">
    <location>
        <begin position="12"/>
        <end position="30"/>
    </location>
</feature>
<feature type="transmembrane region" description="Helical" evidence="7">
    <location>
        <begin position="150"/>
        <end position="170"/>
    </location>
</feature>
<dbReference type="AlphaFoldDB" id="A0A8J3N0K8"/>
<evidence type="ECO:0000256" key="5">
    <source>
        <dbReference type="ARBA" id="ARBA00023136"/>
    </source>
</evidence>
<keyword evidence="4 7" id="KW-1133">Transmembrane helix</keyword>
<feature type="transmembrane region" description="Helical" evidence="7">
    <location>
        <begin position="182"/>
        <end position="207"/>
    </location>
</feature>
<dbReference type="Pfam" id="PF09678">
    <property type="entry name" value="Caa3_CtaG"/>
    <property type="match status" value="1"/>
</dbReference>
<keyword evidence="5 7" id="KW-0472">Membrane</keyword>
<evidence type="ECO:0000256" key="7">
    <source>
        <dbReference type="SAM" id="Phobius"/>
    </source>
</evidence>
<evidence type="ECO:0000256" key="6">
    <source>
        <dbReference type="SAM" id="MobiDB-lite"/>
    </source>
</evidence>
<name>A0A8J3N0K8_9CHLR</name>
<feature type="transmembrane region" description="Helical" evidence="7">
    <location>
        <begin position="119"/>
        <end position="138"/>
    </location>
</feature>
<keyword evidence="3 7" id="KW-0812">Transmembrane</keyword>
<keyword evidence="9" id="KW-1185">Reference proteome</keyword>
<dbReference type="EMBL" id="BNJK01000001">
    <property type="protein sequence ID" value="GHO91345.1"/>
    <property type="molecule type" value="Genomic_DNA"/>
</dbReference>
<feature type="transmembrane region" description="Helical" evidence="7">
    <location>
        <begin position="237"/>
        <end position="259"/>
    </location>
</feature>
<protein>
    <submittedName>
        <fullName evidence="8">Protein CtaG</fullName>
    </submittedName>
</protein>
<dbReference type="Proteomes" id="UP000597444">
    <property type="component" value="Unassembled WGS sequence"/>
</dbReference>
<feature type="region of interest" description="Disordered" evidence="6">
    <location>
        <begin position="274"/>
        <end position="306"/>
    </location>
</feature>
<evidence type="ECO:0000256" key="3">
    <source>
        <dbReference type="ARBA" id="ARBA00022692"/>
    </source>
</evidence>
<evidence type="ECO:0000256" key="4">
    <source>
        <dbReference type="ARBA" id="ARBA00022989"/>
    </source>
</evidence>
<keyword evidence="2" id="KW-1003">Cell membrane</keyword>
<evidence type="ECO:0000256" key="2">
    <source>
        <dbReference type="ARBA" id="ARBA00022475"/>
    </source>
</evidence>
<gene>
    <name evidence="8" type="primary">ctaG</name>
    <name evidence="8" type="ORF">KSF_013930</name>
</gene>
<accession>A0A8J3N0K8</accession>
<proteinExistence type="predicted"/>
<evidence type="ECO:0000256" key="1">
    <source>
        <dbReference type="ARBA" id="ARBA00004651"/>
    </source>
</evidence>
<organism evidence="8 9">
    <name type="scientific">Reticulibacter mediterranei</name>
    <dbReference type="NCBI Taxonomy" id="2778369"/>
    <lineage>
        <taxon>Bacteria</taxon>
        <taxon>Bacillati</taxon>
        <taxon>Chloroflexota</taxon>
        <taxon>Ktedonobacteria</taxon>
        <taxon>Ktedonobacterales</taxon>
        <taxon>Reticulibacteraceae</taxon>
        <taxon>Reticulibacter</taxon>
    </lineage>
</organism>